<dbReference type="AlphaFoldDB" id="Q8MN59"/>
<evidence type="ECO:0000256" key="1">
    <source>
        <dbReference type="SAM" id="Coils"/>
    </source>
</evidence>
<dbReference type="FunCoup" id="Q8MN59">
    <property type="interactions" value="19"/>
</dbReference>
<dbReference type="RefSeq" id="XP_642648.1">
    <property type="nucleotide sequence ID" value="XM_637556.1"/>
</dbReference>
<organism evidence="2 3">
    <name type="scientific">Dictyostelium discoideum</name>
    <name type="common">Social amoeba</name>
    <dbReference type="NCBI Taxonomy" id="44689"/>
    <lineage>
        <taxon>Eukaryota</taxon>
        <taxon>Amoebozoa</taxon>
        <taxon>Evosea</taxon>
        <taxon>Eumycetozoa</taxon>
        <taxon>Dictyostelia</taxon>
        <taxon>Dictyosteliales</taxon>
        <taxon>Dictyosteliaceae</taxon>
        <taxon>Dictyostelium</taxon>
    </lineage>
</organism>
<dbReference type="PaxDb" id="44689-DDB0169249"/>
<keyword evidence="1" id="KW-0175">Coiled coil</keyword>
<dbReference type="EMBL" id="AAFI02000020">
    <property type="protein sequence ID" value="EAL68686.1"/>
    <property type="molecule type" value="Genomic_DNA"/>
</dbReference>
<evidence type="ECO:0000313" key="3">
    <source>
        <dbReference type="Proteomes" id="UP000002195"/>
    </source>
</evidence>
<dbReference type="PANTHER" id="PTHR32423">
    <property type="entry name" value="SAP DOMAIN-CONTAINING PROTEIN-RELATED"/>
    <property type="match status" value="1"/>
</dbReference>
<dbReference type="PhylomeDB" id="Q8MN59"/>
<dbReference type="VEuPathDB" id="AmoebaDB:DDB_G0277447"/>
<keyword evidence="3" id="KW-1185">Reference proteome</keyword>
<protein>
    <submittedName>
        <fullName evidence="2">Uncharacterized protein</fullName>
    </submittedName>
</protein>
<feature type="coiled-coil region" evidence="1">
    <location>
        <begin position="558"/>
        <end position="592"/>
    </location>
</feature>
<dbReference type="dictyBase" id="DDB_G0277447"/>
<dbReference type="HOGENOM" id="CLU_019672_0_0_1"/>
<reference evidence="2 3" key="1">
    <citation type="journal article" date="2005" name="Nature">
        <title>The genome of the social amoeba Dictyostelium discoideum.</title>
        <authorList>
            <consortium name="The Dictyostelium discoideum Sequencing Consortium"/>
            <person name="Eichinger L."/>
            <person name="Pachebat J.A."/>
            <person name="Glockner G."/>
            <person name="Rajandream M.A."/>
            <person name="Sucgang R."/>
            <person name="Berriman M."/>
            <person name="Song J."/>
            <person name="Olsen R."/>
            <person name="Szafranski K."/>
            <person name="Xu Q."/>
            <person name="Tunggal B."/>
            <person name="Kummerfeld S."/>
            <person name="Madera M."/>
            <person name="Konfortov B.A."/>
            <person name="Rivero F."/>
            <person name="Bankier A.T."/>
            <person name="Lehmann R."/>
            <person name="Hamlin N."/>
            <person name="Davies R."/>
            <person name="Gaudet P."/>
            <person name="Fey P."/>
            <person name="Pilcher K."/>
            <person name="Chen G."/>
            <person name="Saunders D."/>
            <person name="Sodergren E."/>
            <person name="Davis P."/>
            <person name="Kerhornou A."/>
            <person name="Nie X."/>
            <person name="Hall N."/>
            <person name="Anjard C."/>
            <person name="Hemphill L."/>
            <person name="Bason N."/>
            <person name="Farbrother P."/>
            <person name="Desany B."/>
            <person name="Just E."/>
            <person name="Morio T."/>
            <person name="Rost R."/>
            <person name="Churcher C."/>
            <person name="Cooper J."/>
            <person name="Haydock S."/>
            <person name="van Driessche N."/>
            <person name="Cronin A."/>
            <person name="Goodhead I."/>
            <person name="Muzny D."/>
            <person name="Mourier T."/>
            <person name="Pain A."/>
            <person name="Lu M."/>
            <person name="Harper D."/>
            <person name="Lindsay R."/>
            <person name="Hauser H."/>
            <person name="James K."/>
            <person name="Quiles M."/>
            <person name="Madan Babu M."/>
            <person name="Saito T."/>
            <person name="Buchrieser C."/>
            <person name="Wardroper A."/>
            <person name="Felder M."/>
            <person name="Thangavelu M."/>
            <person name="Johnson D."/>
            <person name="Knights A."/>
            <person name="Loulseged H."/>
            <person name="Mungall K."/>
            <person name="Oliver K."/>
            <person name="Price C."/>
            <person name="Quail M.A."/>
            <person name="Urushihara H."/>
            <person name="Hernandez J."/>
            <person name="Rabbinowitsch E."/>
            <person name="Steffen D."/>
            <person name="Sanders M."/>
            <person name="Ma J."/>
            <person name="Kohara Y."/>
            <person name="Sharp S."/>
            <person name="Simmonds M."/>
            <person name="Spiegler S."/>
            <person name="Tivey A."/>
            <person name="Sugano S."/>
            <person name="White B."/>
            <person name="Walker D."/>
            <person name="Woodward J."/>
            <person name="Winckler T."/>
            <person name="Tanaka Y."/>
            <person name="Shaulsky G."/>
            <person name="Schleicher M."/>
            <person name="Weinstock G."/>
            <person name="Rosenthal A."/>
            <person name="Cox E.C."/>
            <person name="Chisholm R.L."/>
            <person name="Gibbs R."/>
            <person name="Loomis W.F."/>
            <person name="Platzer M."/>
            <person name="Kay R.R."/>
            <person name="Williams J."/>
            <person name="Dear P.H."/>
            <person name="Noegel A.A."/>
            <person name="Barrell B."/>
            <person name="Kuspa A."/>
        </authorList>
    </citation>
    <scope>NUCLEOTIDE SEQUENCE [LARGE SCALE GENOMIC DNA]</scope>
    <source>
        <strain evidence="2 3">AX4</strain>
    </source>
</reference>
<dbReference type="Proteomes" id="UP000002195">
    <property type="component" value="Unassembled WGS sequence"/>
</dbReference>
<proteinExistence type="predicted"/>
<evidence type="ECO:0000313" key="2">
    <source>
        <dbReference type="EMBL" id="EAL68686.1"/>
    </source>
</evidence>
<comment type="caution">
    <text evidence="2">The sequence shown here is derived from an EMBL/GenBank/DDBJ whole genome shotgun (WGS) entry which is preliminary data.</text>
</comment>
<name>Q8MN59_DICDI</name>
<dbReference type="InParanoid" id="Q8MN59"/>
<dbReference type="KEGG" id="ddi:DDB_G0277447"/>
<sequence length="637" mass="75621">MKDISLPKYLHIDILKPIIDYLLTNNNKINYDNNNNNNNKYIIKNYYLYINEIIKLSLVSNHWYQIISNLIISNLISNNILEEWFNLFEEDLQEEEEEDFNKRINFILYRFNKIYDVCLTHSYFKMKVNQKYSIIKINQSIIKDYFRNQVLCIYDLTYEKLLQLSKLETEGNLKYRKIISKIFYTKDVFKNLFLEGGIAKGIEKNGLLDISSNKNNNNNNNNNIVELIVYDFLLENDAEEGFYNLLPKEDDEYGIYKDLQPILYLNTIDYEGSQDDYNEKTFRILEYLKSKNIKFRTTSVKNVHADFSLMFNNKINNQVESIRIDSDFVEPIDLQNVYELTNLHTLSIPLHFHQMILLQLGIEELHCRGGDLLEHTDNVMQDWDKMIQSLLASKSIKNFKIFNKCYLGECINQSIKSYNNENYSAASRQVKKLFSDGIKQLLSSSTFKYFKIYNMHDIISIDTFSELKNNKTLKKLVYKERFLYNYCLRNKEEVAEHQFNIINYLIENVFSNGASGSGMLSNNIKHFKFSLEFPNKLKLIFESLFKHYNYFQLYSITIVIYETLYEELLNEIINLSNKISKVQQQQQQQQQQSIKEFKIVINKKINNKHFQTILNDRNINGDNGLFVITVSNKKRLC</sequence>
<gene>
    <name evidence="2" type="ORF">DDB_G0277447</name>
</gene>
<accession>Q54ZJ4</accession>
<dbReference type="PANTHER" id="PTHR32423:SF24">
    <property type="entry name" value="CCZ1_INTU_HSP4 FIRST LONGIN DOMAIN-CONTAINING PROTEIN-RELATED"/>
    <property type="match status" value="1"/>
</dbReference>
<accession>Q8MN59</accession>
<dbReference type="GeneID" id="8621064"/>